<dbReference type="GO" id="GO:0000155">
    <property type="term" value="F:phosphorelay sensor kinase activity"/>
    <property type="evidence" value="ECO:0007669"/>
    <property type="project" value="InterPro"/>
</dbReference>
<dbReference type="AlphaFoldDB" id="A0A543CM73"/>
<evidence type="ECO:0000256" key="5">
    <source>
        <dbReference type="ARBA" id="ARBA00022741"/>
    </source>
</evidence>
<dbReference type="InterPro" id="IPR050482">
    <property type="entry name" value="Sensor_HK_TwoCompSys"/>
</dbReference>
<feature type="domain" description="Histidine kinase/HSP90-like ATPase" evidence="10">
    <location>
        <begin position="277"/>
        <end position="358"/>
    </location>
</feature>
<keyword evidence="4" id="KW-0808">Transferase</keyword>
<evidence type="ECO:0000256" key="1">
    <source>
        <dbReference type="ARBA" id="ARBA00000085"/>
    </source>
</evidence>
<proteinExistence type="predicted"/>
<keyword evidence="9" id="KW-1133">Transmembrane helix</keyword>
<evidence type="ECO:0000256" key="3">
    <source>
        <dbReference type="ARBA" id="ARBA00022553"/>
    </source>
</evidence>
<dbReference type="InterPro" id="IPR003594">
    <property type="entry name" value="HATPase_dom"/>
</dbReference>
<dbReference type="Pfam" id="PF02518">
    <property type="entry name" value="HATPase_c"/>
    <property type="match status" value="1"/>
</dbReference>
<comment type="catalytic activity">
    <reaction evidence="1">
        <text>ATP + protein L-histidine = ADP + protein N-phospho-L-histidine.</text>
        <dbReference type="EC" id="2.7.13.3"/>
    </reaction>
</comment>
<reference evidence="12 13" key="1">
    <citation type="submission" date="2019-06" db="EMBL/GenBank/DDBJ databases">
        <title>Sequencing the genomes of 1000 actinobacteria strains.</title>
        <authorList>
            <person name="Klenk H.-P."/>
        </authorList>
    </citation>
    <scope>NUCLEOTIDE SEQUENCE [LARGE SCALE GENOMIC DNA]</scope>
    <source>
        <strain evidence="12 13">DSM 102200</strain>
    </source>
</reference>
<dbReference type="InterPro" id="IPR011712">
    <property type="entry name" value="Sig_transdc_His_kin_sub3_dim/P"/>
</dbReference>
<feature type="transmembrane region" description="Helical" evidence="9">
    <location>
        <begin position="75"/>
        <end position="92"/>
    </location>
</feature>
<dbReference type="PANTHER" id="PTHR24421:SF10">
    <property type="entry name" value="NITRATE_NITRITE SENSOR PROTEIN NARQ"/>
    <property type="match status" value="1"/>
</dbReference>
<organism evidence="12 13">
    <name type="scientific">Actinoallomurus bryophytorum</name>
    <dbReference type="NCBI Taxonomy" id="1490222"/>
    <lineage>
        <taxon>Bacteria</taxon>
        <taxon>Bacillati</taxon>
        <taxon>Actinomycetota</taxon>
        <taxon>Actinomycetes</taxon>
        <taxon>Streptosporangiales</taxon>
        <taxon>Thermomonosporaceae</taxon>
        <taxon>Actinoallomurus</taxon>
    </lineage>
</organism>
<dbReference type="Proteomes" id="UP000316096">
    <property type="component" value="Unassembled WGS sequence"/>
</dbReference>
<name>A0A543CM73_9ACTN</name>
<keyword evidence="7" id="KW-0067">ATP-binding</keyword>
<evidence type="ECO:0000259" key="10">
    <source>
        <dbReference type="Pfam" id="PF02518"/>
    </source>
</evidence>
<evidence type="ECO:0000256" key="9">
    <source>
        <dbReference type="SAM" id="Phobius"/>
    </source>
</evidence>
<evidence type="ECO:0000256" key="4">
    <source>
        <dbReference type="ARBA" id="ARBA00022679"/>
    </source>
</evidence>
<dbReference type="Pfam" id="PF07730">
    <property type="entry name" value="HisKA_3"/>
    <property type="match status" value="1"/>
</dbReference>
<feature type="domain" description="Signal transduction histidine kinase subgroup 3 dimerisation and phosphoacceptor" evidence="11">
    <location>
        <begin position="168"/>
        <end position="232"/>
    </location>
</feature>
<evidence type="ECO:0000256" key="8">
    <source>
        <dbReference type="ARBA" id="ARBA00023012"/>
    </source>
</evidence>
<sequence>MRIRPGADAVLASVVTVASVTPLLLPHRQVWWLIALGFAASVPIAWRRRALVPVTFVVGSATMAMVLTLTHRDVLVLMPYGGLVCTYTFATLDRPAPRVGAAVLTAAGVIVTLVIPHEDLETYRYVGAVYVASYALGVGTRARRAQRRAEEERTRRLAEERAAAVERERTRIARDMHDIVTHSVGLMVVQAEAGPLVVRDDPARAEAAFEAIADTGREAIGRLRLILDALRGDGGREPQPGLDTLRDLVERTRRAGLDASFEERGTPVPVPAEVGVAAYRIVQESLTNTFRHSAARTVRVVLAWADSSLTVEIRDDGGSTAAPREGHGITGMRERAHACGGRLDIDPGGFAVTATLPIG</sequence>
<feature type="transmembrane region" description="Helical" evidence="9">
    <location>
        <begin position="122"/>
        <end position="139"/>
    </location>
</feature>
<feature type="transmembrane region" description="Helical" evidence="9">
    <location>
        <begin position="7"/>
        <end position="24"/>
    </location>
</feature>
<evidence type="ECO:0000313" key="12">
    <source>
        <dbReference type="EMBL" id="TQL98206.1"/>
    </source>
</evidence>
<dbReference type="GO" id="GO:0005524">
    <property type="term" value="F:ATP binding"/>
    <property type="evidence" value="ECO:0007669"/>
    <property type="project" value="UniProtKB-KW"/>
</dbReference>
<feature type="transmembrane region" description="Helical" evidence="9">
    <location>
        <begin position="99"/>
        <end position="116"/>
    </location>
</feature>
<keyword evidence="8" id="KW-0902">Two-component regulatory system</keyword>
<keyword evidence="5" id="KW-0547">Nucleotide-binding</keyword>
<gene>
    <name evidence="12" type="ORF">FB559_3826</name>
</gene>
<dbReference type="GO" id="GO:0016020">
    <property type="term" value="C:membrane"/>
    <property type="evidence" value="ECO:0007669"/>
    <property type="project" value="InterPro"/>
</dbReference>
<dbReference type="InterPro" id="IPR036890">
    <property type="entry name" value="HATPase_C_sf"/>
</dbReference>
<dbReference type="EC" id="2.7.13.3" evidence="2"/>
<keyword evidence="3" id="KW-0597">Phosphoprotein</keyword>
<keyword evidence="6 12" id="KW-0418">Kinase</keyword>
<dbReference type="RefSeq" id="WP_185792285.1">
    <property type="nucleotide sequence ID" value="NZ_VFOZ01000001.1"/>
</dbReference>
<dbReference type="Gene3D" id="1.20.5.1930">
    <property type="match status" value="1"/>
</dbReference>
<dbReference type="GO" id="GO:0046983">
    <property type="term" value="F:protein dimerization activity"/>
    <property type="evidence" value="ECO:0007669"/>
    <property type="project" value="InterPro"/>
</dbReference>
<evidence type="ECO:0000256" key="7">
    <source>
        <dbReference type="ARBA" id="ARBA00022840"/>
    </source>
</evidence>
<evidence type="ECO:0000256" key="2">
    <source>
        <dbReference type="ARBA" id="ARBA00012438"/>
    </source>
</evidence>
<evidence type="ECO:0000259" key="11">
    <source>
        <dbReference type="Pfam" id="PF07730"/>
    </source>
</evidence>
<comment type="caution">
    <text evidence="12">The sequence shown here is derived from an EMBL/GenBank/DDBJ whole genome shotgun (WGS) entry which is preliminary data.</text>
</comment>
<evidence type="ECO:0000313" key="13">
    <source>
        <dbReference type="Proteomes" id="UP000316096"/>
    </source>
</evidence>
<feature type="transmembrane region" description="Helical" evidence="9">
    <location>
        <begin position="51"/>
        <end position="69"/>
    </location>
</feature>
<feature type="transmembrane region" description="Helical" evidence="9">
    <location>
        <begin position="30"/>
        <end position="46"/>
    </location>
</feature>
<dbReference type="EMBL" id="VFOZ01000001">
    <property type="protein sequence ID" value="TQL98206.1"/>
    <property type="molecule type" value="Genomic_DNA"/>
</dbReference>
<protein>
    <recommendedName>
        <fullName evidence="2">histidine kinase</fullName>
        <ecNumber evidence="2">2.7.13.3</ecNumber>
    </recommendedName>
</protein>
<dbReference type="PANTHER" id="PTHR24421">
    <property type="entry name" value="NITRATE/NITRITE SENSOR PROTEIN NARX-RELATED"/>
    <property type="match status" value="1"/>
</dbReference>
<dbReference type="SUPFAM" id="SSF55874">
    <property type="entry name" value="ATPase domain of HSP90 chaperone/DNA topoisomerase II/histidine kinase"/>
    <property type="match status" value="1"/>
</dbReference>
<dbReference type="Gene3D" id="3.30.565.10">
    <property type="entry name" value="Histidine kinase-like ATPase, C-terminal domain"/>
    <property type="match status" value="1"/>
</dbReference>
<evidence type="ECO:0000256" key="6">
    <source>
        <dbReference type="ARBA" id="ARBA00022777"/>
    </source>
</evidence>
<keyword evidence="9" id="KW-0812">Transmembrane</keyword>
<accession>A0A543CM73</accession>
<keyword evidence="13" id="KW-1185">Reference proteome</keyword>
<keyword evidence="9" id="KW-0472">Membrane</keyword>
<dbReference type="CDD" id="cd16917">
    <property type="entry name" value="HATPase_UhpB-NarQ-NarX-like"/>
    <property type="match status" value="1"/>
</dbReference>